<sequence>MTVAINLSELPAPSLIEDLDFESILQDYKDQLILLAPECAETLTLESEPLVKLMQLAAWRELRLKARYNDEAKAVLLAYSSGPDLDHIGFTYYRGELRLVITEADPDAFPPVEQVMESDTDFRNRLALKPESYSCAGPSEAYKFHALSAHGMVKDAFASSPVPGTSLVTVLSREGQGVPSQPILDAVEARVNPNNIRPMCEEVIVQAAEIITYTLNVGLKVYKGPDHNLIVSASNNAVANYIETSRKLGVSHTIAGFHKAAKQEGVWDVTLNISENITVADHQAAFCTELTVAIVEITG</sequence>
<evidence type="ECO:0000313" key="2">
    <source>
        <dbReference type="EMBL" id="TFW71515.1"/>
    </source>
</evidence>
<dbReference type="InterPro" id="IPR058531">
    <property type="entry name" value="Baseplate_J_M"/>
</dbReference>
<evidence type="ECO:0000259" key="1">
    <source>
        <dbReference type="Pfam" id="PF26078"/>
    </source>
</evidence>
<organism evidence="2 3">
    <name type="scientific">Methylotenera oryzisoli</name>
    <dbReference type="NCBI Taxonomy" id="2080758"/>
    <lineage>
        <taxon>Bacteria</taxon>
        <taxon>Pseudomonadati</taxon>
        <taxon>Pseudomonadota</taxon>
        <taxon>Betaproteobacteria</taxon>
        <taxon>Nitrosomonadales</taxon>
        <taxon>Methylophilaceae</taxon>
        <taxon>Methylotenera</taxon>
    </lineage>
</organism>
<dbReference type="InterPro" id="IPR052726">
    <property type="entry name" value="Phage_Baseplate_Hub"/>
</dbReference>
<comment type="caution">
    <text evidence="2">The sequence shown here is derived from an EMBL/GenBank/DDBJ whole genome shotgun (WGS) entry which is preliminary data.</text>
</comment>
<dbReference type="AlphaFoldDB" id="A0A4Y9VR74"/>
<dbReference type="PANTHER" id="PTHR35862">
    <property type="entry name" value="FELS-2 PROPHAGE PROTEIN"/>
    <property type="match status" value="1"/>
</dbReference>
<reference evidence="2 3" key="1">
    <citation type="submission" date="2018-02" db="EMBL/GenBank/DDBJ databases">
        <title>A novel lanthanide dependent methylotroph, Methylotenera sp. La3113.</title>
        <authorList>
            <person name="Lv H."/>
            <person name="Tani A."/>
        </authorList>
    </citation>
    <scope>NUCLEOTIDE SEQUENCE [LARGE SCALE GENOMIC DNA]</scope>
    <source>
        <strain evidence="2 3">La3113</strain>
    </source>
</reference>
<dbReference type="EMBL" id="PQVH01000008">
    <property type="protein sequence ID" value="TFW71515.1"/>
    <property type="molecule type" value="Genomic_DNA"/>
</dbReference>
<name>A0A4Y9VR74_9PROT</name>
<dbReference type="PIRSF" id="PIRSF020481">
    <property type="entry name" value="BAP"/>
    <property type="match status" value="1"/>
</dbReference>
<dbReference type="Proteomes" id="UP000297706">
    <property type="component" value="Unassembled WGS sequence"/>
</dbReference>
<accession>A0A4Y9VR74</accession>
<evidence type="ECO:0000313" key="3">
    <source>
        <dbReference type="Proteomes" id="UP000297706"/>
    </source>
</evidence>
<feature type="domain" description="Baseplate J-like central" evidence="1">
    <location>
        <begin position="136"/>
        <end position="207"/>
    </location>
</feature>
<protein>
    <submittedName>
        <fullName evidence="2">Baseplate assembly protein</fullName>
    </submittedName>
</protein>
<dbReference type="PANTHER" id="PTHR35862:SF1">
    <property type="entry name" value="FELS-2 PROPHAGE PROTEIN"/>
    <property type="match status" value="1"/>
</dbReference>
<gene>
    <name evidence="2" type="ORF">C3Y98_05305</name>
</gene>
<dbReference type="OrthoDB" id="9793802at2"/>
<dbReference type="RefSeq" id="WP_135277059.1">
    <property type="nucleotide sequence ID" value="NZ_PQVH01000008.1"/>
</dbReference>
<proteinExistence type="predicted"/>
<keyword evidence="3" id="KW-1185">Reference proteome</keyword>
<dbReference type="InterPro" id="IPR014507">
    <property type="entry name" value="Baseplate_assembly_J_pred"/>
</dbReference>
<dbReference type="Pfam" id="PF26078">
    <property type="entry name" value="Baseplate_J_M"/>
    <property type="match status" value="1"/>
</dbReference>